<dbReference type="InterPro" id="IPR004000">
    <property type="entry name" value="Actin"/>
</dbReference>
<dbReference type="SUPFAM" id="SSF53067">
    <property type="entry name" value="Actin-like ATPase domain"/>
    <property type="match status" value="2"/>
</dbReference>
<comment type="similarity">
    <text evidence="1">Belongs to the actin family.</text>
</comment>
<organism evidence="2">
    <name type="scientific">Arcella intermedia</name>
    <dbReference type="NCBI Taxonomy" id="1963864"/>
    <lineage>
        <taxon>Eukaryota</taxon>
        <taxon>Amoebozoa</taxon>
        <taxon>Tubulinea</taxon>
        <taxon>Elardia</taxon>
        <taxon>Arcellinida</taxon>
        <taxon>Sphaerothecina</taxon>
        <taxon>Arcellidae</taxon>
        <taxon>Arcella</taxon>
    </lineage>
</organism>
<dbReference type="InterPro" id="IPR043129">
    <property type="entry name" value="ATPase_NBD"/>
</dbReference>
<dbReference type="PRINTS" id="PR00190">
    <property type="entry name" value="ACTIN"/>
</dbReference>
<dbReference type="AlphaFoldDB" id="A0A6B2L7Z9"/>
<dbReference type="PANTHER" id="PTHR11937">
    <property type="entry name" value="ACTIN"/>
    <property type="match status" value="1"/>
</dbReference>
<accession>A0A6B2L7Z9</accession>
<sequence>MDSGSGMCKAGFAGEEIPSVVFSSVVGRYIDPPRMPSLRERHTFVGDEAHARRGVLHLNYPMQGGTISDLDDMEALWQHAFQQMRASPSESPVLLTEAPLRPKANREKLLQLLFERFSAPGSFVALKPVLSLLACGRSWGIVLQIGEGCCTTLAILDGHIFSRCTQRTDLAGRELTQLLAGQLGERGYSLGSPAELEIAREIKEKHCYVALDPDEETCTAASSAALLKTHQLPDGHSLLLGSERFRCPELLFRPALLGREGPGVHELVHGAIRSAEVDERRVLYGNVVLAGGSTMFPGMVERMQKELSRLAPASVGVRVVAPPERKYSVWIGGSILASMSHFRWITREEYEETGPVIAHTISCT</sequence>
<proteinExistence type="inferred from homology"/>
<dbReference type="Pfam" id="PF00022">
    <property type="entry name" value="Actin"/>
    <property type="match status" value="1"/>
</dbReference>
<dbReference type="Gene3D" id="3.90.640.10">
    <property type="entry name" value="Actin, Chain A, domain 4"/>
    <property type="match status" value="1"/>
</dbReference>
<dbReference type="FunFam" id="3.90.640.10:FF:000007">
    <property type="entry name" value="Actin like 7B"/>
    <property type="match status" value="1"/>
</dbReference>
<dbReference type="EMBL" id="GIBP01003979">
    <property type="protein sequence ID" value="NDV32948.1"/>
    <property type="molecule type" value="Transcribed_RNA"/>
</dbReference>
<dbReference type="PROSITE" id="PS00406">
    <property type="entry name" value="ACTINS_1"/>
    <property type="match status" value="1"/>
</dbReference>
<reference evidence="2" key="1">
    <citation type="journal article" date="2020" name="J. Eukaryot. Microbiol.">
        <title>De novo Sequencing, Assembly and Annotation of the Transcriptome for the Free-Living Testate Amoeba Arcella intermedia.</title>
        <authorList>
            <person name="Ribeiro G.M."/>
            <person name="Porfirio-Sousa A.L."/>
            <person name="Maurer-Alcala X.X."/>
            <person name="Katz L.A."/>
            <person name="Lahr D.J.G."/>
        </authorList>
    </citation>
    <scope>NUCLEOTIDE SEQUENCE</scope>
</reference>
<evidence type="ECO:0008006" key="3">
    <source>
        <dbReference type="Google" id="ProtNLM"/>
    </source>
</evidence>
<dbReference type="InterPro" id="IPR004001">
    <property type="entry name" value="Actin_CS"/>
</dbReference>
<protein>
    <recommendedName>
        <fullName evidence="3">Actin</fullName>
    </recommendedName>
</protein>
<dbReference type="SMART" id="SM00268">
    <property type="entry name" value="ACTIN"/>
    <property type="match status" value="1"/>
</dbReference>
<dbReference type="PROSITE" id="PS00432">
    <property type="entry name" value="ACTINS_2"/>
    <property type="match status" value="1"/>
</dbReference>
<name>A0A6B2L7Z9_9EUKA</name>
<evidence type="ECO:0000256" key="1">
    <source>
        <dbReference type="RuleBase" id="RU000487"/>
    </source>
</evidence>
<evidence type="ECO:0000313" key="2">
    <source>
        <dbReference type="EMBL" id="NDV32948.1"/>
    </source>
</evidence>
<dbReference type="FunFam" id="3.30.420.40:FF:000050">
    <property type="entry name" value="Actin, alpha skeletal muscle"/>
    <property type="match status" value="1"/>
</dbReference>
<dbReference type="Gene3D" id="3.30.420.40">
    <property type="match status" value="2"/>
</dbReference>